<evidence type="ECO:0000313" key="2">
    <source>
        <dbReference type="Proteomes" id="UP000646827"/>
    </source>
</evidence>
<dbReference type="SUPFAM" id="SSF57903">
    <property type="entry name" value="FYVE/PHD zinc finger"/>
    <property type="match status" value="1"/>
</dbReference>
<protein>
    <submittedName>
        <fullName evidence="1">Uncharacterized protein</fullName>
    </submittedName>
</protein>
<keyword evidence="2" id="KW-1185">Reference proteome</keyword>
<dbReference type="InterPro" id="IPR011011">
    <property type="entry name" value="Znf_FYVE_PHD"/>
</dbReference>
<feature type="non-terminal residue" evidence="1">
    <location>
        <position position="198"/>
    </location>
</feature>
<sequence>NMNFPYNLNDLTWIDNEHSRNKENIYCYCGGPFTEDKPMTHCDSCQQLFHAGCIKCLPKPLLFGDNFLTFRCSVCTQNGEEYHRNNMSWVAVVHLVIYNLMIRMDQCDKDKPNDKKGHKYFRWKDDICTFIDEYWDYLVPGKKRSVTWNNTIASVLSTHGTVFKSGYEIFHQSGMYIHILCFQNYYNYLLVVTSGLLI</sequence>
<gene>
    <name evidence="1" type="ORF">INT45_013870</name>
</gene>
<evidence type="ECO:0000313" key="1">
    <source>
        <dbReference type="EMBL" id="KAG2220172.1"/>
    </source>
</evidence>
<dbReference type="EMBL" id="JAEPRB010000150">
    <property type="protein sequence ID" value="KAG2220172.1"/>
    <property type="molecule type" value="Genomic_DNA"/>
</dbReference>
<comment type="caution">
    <text evidence="1">The sequence shown here is derived from an EMBL/GenBank/DDBJ whole genome shotgun (WGS) entry which is preliminary data.</text>
</comment>
<reference evidence="1 2" key="1">
    <citation type="submission" date="2020-12" db="EMBL/GenBank/DDBJ databases">
        <title>Metabolic potential, ecology and presence of endohyphal bacteria is reflected in genomic diversity of Mucoromycotina.</title>
        <authorList>
            <person name="Muszewska A."/>
            <person name="Okrasinska A."/>
            <person name="Steczkiewicz K."/>
            <person name="Drgas O."/>
            <person name="Orlowska M."/>
            <person name="Perlinska-Lenart U."/>
            <person name="Aleksandrzak-Piekarczyk T."/>
            <person name="Szatraj K."/>
            <person name="Zielenkiewicz U."/>
            <person name="Pilsyk S."/>
            <person name="Malc E."/>
            <person name="Mieczkowski P."/>
            <person name="Kruszewska J.S."/>
            <person name="Biernat P."/>
            <person name="Pawlowska J."/>
        </authorList>
    </citation>
    <scope>NUCLEOTIDE SEQUENCE [LARGE SCALE GENOMIC DNA]</scope>
    <source>
        <strain evidence="1 2">CBS 142.35</strain>
    </source>
</reference>
<dbReference type="OrthoDB" id="4080456at2759"/>
<proteinExistence type="predicted"/>
<feature type="non-terminal residue" evidence="1">
    <location>
        <position position="1"/>
    </location>
</feature>
<name>A0A8H7RZK7_9FUNG</name>
<accession>A0A8H7RZK7</accession>
<dbReference type="AlphaFoldDB" id="A0A8H7RZK7"/>
<organism evidence="1 2">
    <name type="scientific">Circinella minor</name>
    <dbReference type="NCBI Taxonomy" id="1195481"/>
    <lineage>
        <taxon>Eukaryota</taxon>
        <taxon>Fungi</taxon>
        <taxon>Fungi incertae sedis</taxon>
        <taxon>Mucoromycota</taxon>
        <taxon>Mucoromycotina</taxon>
        <taxon>Mucoromycetes</taxon>
        <taxon>Mucorales</taxon>
        <taxon>Lichtheimiaceae</taxon>
        <taxon>Circinella</taxon>
    </lineage>
</organism>
<dbReference type="Gene3D" id="3.90.980.20">
    <property type="match status" value="1"/>
</dbReference>
<dbReference type="Proteomes" id="UP000646827">
    <property type="component" value="Unassembled WGS sequence"/>
</dbReference>